<evidence type="ECO:0000256" key="1">
    <source>
        <dbReference type="SAM" id="MobiDB-lite"/>
    </source>
</evidence>
<keyword evidence="3" id="KW-1185">Reference proteome</keyword>
<gene>
    <name evidence="2" type="ORF">SKL01_11960</name>
</gene>
<evidence type="ECO:0000313" key="2">
    <source>
        <dbReference type="EMBL" id="GEP82018.1"/>
    </source>
</evidence>
<protein>
    <submittedName>
        <fullName evidence="2">Uncharacterized protein</fullName>
    </submittedName>
</protein>
<organism evidence="2 3">
    <name type="scientific">Staphylococcus kloosii</name>
    <dbReference type="NCBI Taxonomy" id="29384"/>
    <lineage>
        <taxon>Bacteria</taxon>
        <taxon>Bacillati</taxon>
        <taxon>Bacillota</taxon>
        <taxon>Bacilli</taxon>
        <taxon>Bacillales</taxon>
        <taxon>Staphylococcaceae</taxon>
        <taxon>Staphylococcus</taxon>
    </lineage>
</organism>
<sequence length="197" mass="23008">MSMFDKLFKNNDDNRDCTPEESNDNQQVHANEDVLTPSQAQDYWAKIASKVIVSATNCVDHMAERIFILISFDEKMPTMDIFFQMNGQIRMWNDLDNPQQKKVIYQSLLPQAVNVVKQVHNLYDRADVTRIAYSQIQFEFESKTWYLHDISQASMEAQLDKEAAFLKWFDDVSREIKNLAVDSEQKITWGPFKPLSN</sequence>
<feature type="compositionally biased region" description="Basic and acidic residues" evidence="1">
    <location>
        <begin position="9"/>
        <end position="18"/>
    </location>
</feature>
<evidence type="ECO:0000313" key="3">
    <source>
        <dbReference type="Proteomes" id="UP000321040"/>
    </source>
</evidence>
<feature type="region of interest" description="Disordered" evidence="1">
    <location>
        <begin position="9"/>
        <end position="31"/>
    </location>
</feature>
<proteinExistence type="predicted"/>
<comment type="caution">
    <text evidence="2">The sequence shown here is derived from an EMBL/GenBank/DDBJ whole genome shotgun (WGS) entry which is preliminary data.</text>
</comment>
<dbReference type="Proteomes" id="UP000321040">
    <property type="component" value="Unassembled WGS sequence"/>
</dbReference>
<dbReference type="EMBL" id="BKAQ01000008">
    <property type="protein sequence ID" value="GEP82018.1"/>
    <property type="molecule type" value="Genomic_DNA"/>
</dbReference>
<accession>A0ABQ0XMB8</accession>
<name>A0ABQ0XMB8_9STAP</name>
<reference evidence="2 3" key="1">
    <citation type="submission" date="2019-07" db="EMBL/GenBank/DDBJ databases">
        <title>Whole genome shotgun sequence of Staphylococcus kloosii NBRC 109624.</title>
        <authorList>
            <person name="Hosoyama A."/>
            <person name="Uohara A."/>
            <person name="Ohji S."/>
            <person name="Ichikawa N."/>
        </authorList>
    </citation>
    <scope>NUCLEOTIDE SEQUENCE [LARGE SCALE GENOMIC DNA]</scope>
    <source>
        <strain evidence="2 3">NBRC 109624</strain>
    </source>
</reference>